<evidence type="ECO:0000259" key="2">
    <source>
        <dbReference type="Pfam" id="PF12146"/>
    </source>
</evidence>
<dbReference type="OrthoDB" id="8476759at2"/>
<organism evidence="3 4">
    <name type="scientific">Pseudoalteromonas byunsanensis</name>
    <dbReference type="NCBI Taxonomy" id="327939"/>
    <lineage>
        <taxon>Bacteria</taxon>
        <taxon>Pseudomonadati</taxon>
        <taxon>Pseudomonadota</taxon>
        <taxon>Gammaproteobacteria</taxon>
        <taxon>Alteromonadales</taxon>
        <taxon>Pseudoalteromonadaceae</taxon>
        <taxon>Pseudoalteromonas</taxon>
    </lineage>
</organism>
<dbReference type="InterPro" id="IPR029058">
    <property type="entry name" value="AB_hydrolase_fold"/>
</dbReference>
<protein>
    <recommendedName>
        <fullName evidence="2">Serine aminopeptidase S33 domain-containing protein</fullName>
    </recommendedName>
</protein>
<dbReference type="Proteomes" id="UP000180253">
    <property type="component" value="Unassembled WGS sequence"/>
</dbReference>
<dbReference type="AlphaFoldDB" id="A0A1S1NCU9"/>
<dbReference type="Gene3D" id="3.40.50.1820">
    <property type="entry name" value="alpha/beta hydrolase"/>
    <property type="match status" value="1"/>
</dbReference>
<dbReference type="InterPro" id="IPR022742">
    <property type="entry name" value="Hydrolase_4"/>
</dbReference>
<proteinExistence type="predicted"/>
<gene>
    <name evidence="3" type="ORF">BIW53_00335</name>
</gene>
<dbReference type="ESTHER" id="9gamm-a0a1s1ncu9">
    <property type="family name" value="Bacterial_lip_FamI.8"/>
</dbReference>
<accession>A0A1S1NCU9</accession>
<evidence type="ECO:0000313" key="3">
    <source>
        <dbReference type="EMBL" id="OHU98009.1"/>
    </source>
</evidence>
<name>A0A1S1NCU9_9GAMM</name>
<feature type="domain" description="Serine aminopeptidase S33" evidence="2">
    <location>
        <begin position="123"/>
        <end position="245"/>
    </location>
</feature>
<dbReference type="RefSeq" id="WP_070989529.1">
    <property type="nucleotide sequence ID" value="NZ_CBCSHD010000016.1"/>
</dbReference>
<keyword evidence="1" id="KW-0732">Signal</keyword>
<feature type="signal peptide" evidence="1">
    <location>
        <begin position="1"/>
        <end position="19"/>
    </location>
</feature>
<keyword evidence="4" id="KW-1185">Reference proteome</keyword>
<comment type="caution">
    <text evidence="3">The sequence shown here is derived from an EMBL/GenBank/DDBJ whole genome shotgun (WGS) entry which is preliminary data.</text>
</comment>
<dbReference type="Pfam" id="PF12146">
    <property type="entry name" value="Hydrolase_4"/>
    <property type="match status" value="1"/>
</dbReference>
<sequence>MKVFTVLFFLSAWSKLAFSFSISDMTSLSCLDIAKNWQMIEQAQQQGTFRFAKNQGPVAWRIDHNAPFSEYLAHAKAIINSRNIRAQQNCPILTPVAQRLGYDIEHLKVADLIAPFELRQNNSDRAILLIHGLTDSPFTFHFLADQLYQQGYNVRAILLPGHSTAPSDLQHVDVSQWQALVNYAIERTSQDFQQFAVLGYSTGAALAVTEVSKHPPENIKALALISPASEPHNKHGWLAKWISKVPFINWIDEDADFDFAKYESFPWQAAALANDAMAMLAKQAFPANLPLFSSFSEVDTTIDSRASLAMLTRFAQDNQQPSTHSLLYYGNANAAKAQLPQGYNILSPQCNHLACDTIIDMSHIGILQPPEHPYYGWQGTYRSCSGYLALLPKYLKCKTHPSPLLGERTKQNTSHEVPLQRLTFNPAYTDFVAHLSTFFDNHFSDHVQP</sequence>
<dbReference type="EMBL" id="MNAN01000006">
    <property type="protein sequence ID" value="OHU98009.1"/>
    <property type="molecule type" value="Genomic_DNA"/>
</dbReference>
<dbReference type="SUPFAM" id="SSF53474">
    <property type="entry name" value="alpha/beta-Hydrolases"/>
    <property type="match status" value="1"/>
</dbReference>
<evidence type="ECO:0000256" key="1">
    <source>
        <dbReference type="SAM" id="SignalP"/>
    </source>
</evidence>
<evidence type="ECO:0000313" key="4">
    <source>
        <dbReference type="Proteomes" id="UP000180253"/>
    </source>
</evidence>
<reference evidence="3 4" key="1">
    <citation type="submission" date="2016-10" db="EMBL/GenBank/DDBJ databases">
        <title>Pseudoalteromonas amylolytica sp. nov., isolated from the surface seawater.</title>
        <authorList>
            <person name="Wu Y.-H."/>
            <person name="Cheng H."/>
            <person name="Jin X.-B."/>
            <person name="Wang C.-S."/>
            <person name="Xu X.-W."/>
        </authorList>
    </citation>
    <scope>NUCLEOTIDE SEQUENCE [LARGE SCALE GENOMIC DNA]</scope>
    <source>
        <strain evidence="3 4">JCM 12483</strain>
    </source>
</reference>
<dbReference type="STRING" id="327939.BIW53_00335"/>
<feature type="chain" id="PRO_5010265765" description="Serine aminopeptidase S33 domain-containing protein" evidence="1">
    <location>
        <begin position="20"/>
        <end position="449"/>
    </location>
</feature>